<dbReference type="Gene3D" id="3.90.550.10">
    <property type="entry name" value="Spore Coat Polysaccharide Biosynthesis Protein SpsA, Chain A"/>
    <property type="match status" value="1"/>
</dbReference>
<accession>A0A4R7ZT94</accession>
<sequence length="250" mass="27968">MEQLKIGIITQVRVTSTRLPAKVLLSVAGRSYLEHHLDRLSRTGLPVIVATTTNFHDDLVVQVCKEDGIPVFRGSEDDVLSRFAGAAREHELDAIVRVTSDCPLIDPEIVAAGVDRWRAENDPDLYISNCLERTYPRGMDFEIFSTARLYDAEAKATLKADREHVTPYLHQNRSGEMRLLNLPWSGGPHSKNAAQYRLTLDTADDWKLLDALIEEYDATRLGCAELVAILDAHPELATLNAHIEQKKLGE</sequence>
<comment type="caution">
    <text evidence="1">The sequence shown here is derived from an EMBL/GenBank/DDBJ whole genome shotgun (WGS) entry which is preliminary data.</text>
</comment>
<evidence type="ECO:0000313" key="2">
    <source>
        <dbReference type="Proteomes" id="UP000295447"/>
    </source>
</evidence>
<keyword evidence="2" id="KW-1185">Reference proteome</keyword>
<name>A0A4R7ZT94_9ACTN</name>
<evidence type="ECO:0000313" key="1">
    <source>
        <dbReference type="EMBL" id="TDW18700.1"/>
    </source>
</evidence>
<dbReference type="SUPFAM" id="SSF53448">
    <property type="entry name" value="Nucleotide-diphospho-sugar transferases"/>
    <property type="match status" value="1"/>
</dbReference>
<gene>
    <name evidence="1" type="ORF">EV650_5296</name>
</gene>
<dbReference type="CDD" id="cd02518">
    <property type="entry name" value="GT2_SpsF"/>
    <property type="match status" value="1"/>
</dbReference>
<dbReference type="InterPro" id="IPR029044">
    <property type="entry name" value="Nucleotide-diphossugar_trans"/>
</dbReference>
<dbReference type="PANTHER" id="PTHR42866">
    <property type="entry name" value="3-DEOXY-MANNO-OCTULOSONATE CYTIDYLYLTRANSFERASE"/>
    <property type="match status" value="1"/>
</dbReference>
<dbReference type="RefSeq" id="WP_238174457.1">
    <property type="nucleotide sequence ID" value="NZ_SODF01000002.1"/>
</dbReference>
<proteinExistence type="predicted"/>
<dbReference type="Pfam" id="PF02348">
    <property type="entry name" value="CTP_transf_3"/>
    <property type="match status" value="1"/>
</dbReference>
<dbReference type="AlphaFoldDB" id="A0A4R7ZT94"/>
<dbReference type="GO" id="GO:0005829">
    <property type="term" value="C:cytosol"/>
    <property type="evidence" value="ECO:0007669"/>
    <property type="project" value="TreeGrafter"/>
</dbReference>
<protein>
    <submittedName>
        <fullName evidence="1">Spore coat polysaccharide biosynthesis protein SpsF</fullName>
    </submittedName>
</protein>
<dbReference type="EMBL" id="SODF01000002">
    <property type="protein sequence ID" value="TDW18700.1"/>
    <property type="molecule type" value="Genomic_DNA"/>
</dbReference>
<dbReference type="PANTHER" id="PTHR42866:SF1">
    <property type="entry name" value="SPORE COAT POLYSACCHARIDE BIOSYNTHESIS PROTEIN SPSF"/>
    <property type="match status" value="1"/>
</dbReference>
<dbReference type="Proteomes" id="UP000295447">
    <property type="component" value="Unassembled WGS sequence"/>
</dbReference>
<organism evidence="1 2">
    <name type="scientific">Kribbella kalugense</name>
    <dbReference type="NCBI Taxonomy" id="2512221"/>
    <lineage>
        <taxon>Bacteria</taxon>
        <taxon>Bacillati</taxon>
        <taxon>Actinomycetota</taxon>
        <taxon>Actinomycetes</taxon>
        <taxon>Propionibacteriales</taxon>
        <taxon>Kribbellaceae</taxon>
        <taxon>Kribbella</taxon>
    </lineage>
</organism>
<reference evidence="1 2" key="1">
    <citation type="submission" date="2019-03" db="EMBL/GenBank/DDBJ databases">
        <title>Genomic Encyclopedia of Type Strains, Phase III (KMG-III): the genomes of soil and plant-associated and newly described type strains.</title>
        <authorList>
            <person name="Whitman W."/>
        </authorList>
    </citation>
    <scope>NUCLEOTIDE SEQUENCE [LARGE SCALE GENOMIC DNA]</scope>
    <source>
        <strain evidence="1 2">VKM Ac-2570</strain>
    </source>
</reference>
<dbReference type="InterPro" id="IPR003329">
    <property type="entry name" value="Cytidylyl_trans"/>
</dbReference>